<dbReference type="InterPro" id="IPR032302">
    <property type="entry name" value="THOC2_N"/>
</dbReference>
<accession>A0A090CH11</accession>
<feature type="compositionally biased region" description="Basic and acidic residues" evidence="5">
    <location>
        <begin position="2401"/>
        <end position="2415"/>
    </location>
</feature>
<evidence type="ECO:0000313" key="10">
    <source>
        <dbReference type="Proteomes" id="UP000001197"/>
    </source>
</evidence>
<dbReference type="EMBL" id="FO904936">
    <property type="protein sequence ID" value="CDP24732.1"/>
    <property type="molecule type" value="Genomic_DNA"/>
</dbReference>
<organism evidence="9 10">
    <name type="scientific">Podospora anserina (strain S / ATCC MYA-4624 / DSM 980 / FGSC 10383)</name>
    <name type="common">Pleurage anserina</name>
    <dbReference type="NCBI Taxonomy" id="515849"/>
    <lineage>
        <taxon>Eukaryota</taxon>
        <taxon>Fungi</taxon>
        <taxon>Dikarya</taxon>
        <taxon>Ascomycota</taxon>
        <taxon>Pezizomycotina</taxon>
        <taxon>Sordariomycetes</taxon>
        <taxon>Sordariomycetidae</taxon>
        <taxon>Sordariales</taxon>
        <taxon>Podosporaceae</taxon>
        <taxon>Podospora</taxon>
        <taxon>Podospora anserina</taxon>
    </lineage>
</organism>
<feature type="compositionally biased region" description="Polar residues" evidence="5">
    <location>
        <begin position="1548"/>
        <end position="1557"/>
    </location>
</feature>
<feature type="compositionally biased region" description="Basic and acidic residues" evidence="5">
    <location>
        <begin position="2346"/>
        <end position="2388"/>
    </location>
</feature>
<feature type="compositionally biased region" description="Basic and acidic residues" evidence="5">
    <location>
        <begin position="2484"/>
        <end position="2521"/>
    </location>
</feature>
<dbReference type="Proteomes" id="UP000001197">
    <property type="component" value="Chromosome 1"/>
</dbReference>
<evidence type="ECO:0000259" key="8">
    <source>
        <dbReference type="Pfam" id="PF16134"/>
    </source>
</evidence>
<feature type="compositionally biased region" description="Basic and acidic residues" evidence="5">
    <location>
        <begin position="571"/>
        <end position="599"/>
    </location>
</feature>
<dbReference type="InParanoid" id="A0A090CH11"/>
<feature type="compositionally biased region" description="Polar residues" evidence="5">
    <location>
        <begin position="1634"/>
        <end position="1646"/>
    </location>
</feature>
<feature type="compositionally biased region" description="Polar residues" evidence="5">
    <location>
        <begin position="2136"/>
        <end position="2147"/>
    </location>
</feature>
<dbReference type="GO" id="GO:0000445">
    <property type="term" value="C:THO complex part of transcription export complex"/>
    <property type="evidence" value="ECO:0007669"/>
    <property type="project" value="TreeGrafter"/>
</dbReference>
<feature type="compositionally biased region" description="Basic and acidic residues" evidence="5">
    <location>
        <begin position="1899"/>
        <end position="1928"/>
    </location>
</feature>
<dbReference type="Pfam" id="PF16134">
    <property type="entry name" value="THOC2_N"/>
    <property type="match status" value="1"/>
</dbReference>
<feature type="compositionally biased region" description="Basic and acidic residues" evidence="5">
    <location>
        <begin position="2303"/>
        <end position="2319"/>
    </location>
</feature>
<feature type="region of interest" description="Disordered" evidence="5">
    <location>
        <begin position="1139"/>
        <end position="1170"/>
    </location>
</feature>
<dbReference type="PANTHER" id="PTHR21597:SF0">
    <property type="entry name" value="THO COMPLEX SUBUNIT 2"/>
    <property type="match status" value="1"/>
</dbReference>
<feature type="region of interest" description="Disordered" evidence="5">
    <location>
        <begin position="658"/>
        <end position="684"/>
    </location>
</feature>
<feature type="domain" description="THO complex subunitTHOC2 C-terminal" evidence="6">
    <location>
        <begin position="1193"/>
        <end position="1515"/>
    </location>
</feature>
<feature type="region of interest" description="Disordered" evidence="5">
    <location>
        <begin position="556"/>
        <end position="599"/>
    </location>
</feature>
<protein>
    <recommendedName>
        <fullName evidence="3">THO complex subunit 2</fullName>
    </recommendedName>
</protein>
<reference evidence="9 10" key="1">
    <citation type="journal article" date="2008" name="Genome Biol.">
        <title>The genome sequence of the model ascomycete fungus Podospora anserina.</title>
        <authorList>
            <person name="Espagne E."/>
            <person name="Lespinet O."/>
            <person name="Malagnac F."/>
            <person name="Da Silva C."/>
            <person name="Jaillon O."/>
            <person name="Porcel B.M."/>
            <person name="Couloux A."/>
            <person name="Aury J.-M."/>
            <person name="Segurens B."/>
            <person name="Poulain J."/>
            <person name="Anthouard V."/>
            <person name="Grossetete S."/>
            <person name="Khalili H."/>
            <person name="Coppin E."/>
            <person name="Dequard-Chablat M."/>
            <person name="Picard M."/>
            <person name="Contamine V."/>
            <person name="Arnaise S."/>
            <person name="Bourdais A."/>
            <person name="Berteaux-Lecellier V."/>
            <person name="Gautheret D."/>
            <person name="de Vries R.P."/>
            <person name="Battaglia E."/>
            <person name="Coutinho P.M."/>
            <person name="Danchin E.G.J."/>
            <person name="Henrissat B."/>
            <person name="El Khoury R."/>
            <person name="Sainsard-Chanet A."/>
            <person name="Boivin A."/>
            <person name="Pinan-Lucarre B."/>
            <person name="Sellem C.H."/>
            <person name="Debuchy R."/>
            <person name="Wincker P."/>
            <person name="Weissenbach J."/>
            <person name="Silar P."/>
        </authorList>
    </citation>
    <scope>NUCLEOTIDE SEQUENCE [LARGE SCALE GENOMIC DNA]</scope>
    <source>
        <strain evidence="10">S / ATCC MYA-4624 / DSM 980 / FGSC 10383</strain>
    </source>
</reference>
<dbReference type="InterPro" id="IPR021418">
    <property type="entry name" value="THO_THOC2_C"/>
</dbReference>
<feature type="compositionally biased region" description="Pro residues" evidence="5">
    <location>
        <begin position="110"/>
        <end position="120"/>
    </location>
</feature>
<proteinExistence type="inferred from homology"/>
<feature type="domain" description="THO complex subunitTHOC2 N-terminal" evidence="7">
    <location>
        <begin position="859"/>
        <end position="935"/>
    </location>
</feature>
<dbReference type="InterPro" id="IPR021726">
    <property type="entry name" value="THO_THOC2_N"/>
</dbReference>
<dbReference type="InterPro" id="IPR040007">
    <property type="entry name" value="Tho2"/>
</dbReference>
<evidence type="ECO:0000313" key="9">
    <source>
        <dbReference type="EMBL" id="CDP24732.1"/>
    </source>
</evidence>
<feature type="compositionally biased region" description="Pro residues" evidence="5">
    <location>
        <begin position="2171"/>
        <end position="2181"/>
    </location>
</feature>
<feature type="compositionally biased region" description="Low complexity" evidence="5">
    <location>
        <begin position="79"/>
        <end position="109"/>
    </location>
</feature>
<comment type="similarity">
    <text evidence="2">Belongs to the THOC2 family.</text>
</comment>
<comment type="subcellular location">
    <subcellularLocation>
        <location evidence="1">Nucleus</location>
    </subcellularLocation>
</comment>
<feature type="compositionally biased region" description="Basic and acidic residues" evidence="5">
    <location>
        <begin position="1754"/>
        <end position="1811"/>
    </location>
</feature>
<dbReference type="FunCoup" id="A0A090CH11">
    <property type="interactions" value="583"/>
</dbReference>
<dbReference type="STRING" id="515849.A0A090CH11"/>
<feature type="compositionally biased region" description="Basic and acidic residues" evidence="5">
    <location>
        <begin position="1702"/>
        <end position="1743"/>
    </location>
</feature>
<feature type="compositionally biased region" description="Gly residues" evidence="5">
    <location>
        <begin position="2461"/>
        <end position="2472"/>
    </location>
</feature>
<dbReference type="Pfam" id="PF11732">
    <property type="entry name" value="Thoc2"/>
    <property type="match status" value="1"/>
</dbReference>
<evidence type="ECO:0000256" key="5">
    <source>
        <dbReference type="SAM" id="MobiDB-lite"/>
    </source>
</evidence>
<dbReference type="GO" id="GO:0006397">
    <property type="term" value="P:mRNA processing"/>
    <property type="evidence" value="ECO:0007669"/>
    <property type="project" value="InterPro"/>
</dbReference>
<dbReference type="GO" id="GO:0006406">
    <property type="term" value="P:mRNA export from nucleus"/>
    <property type="evidence" value="ECO:0007669"/>
    <property type="project" value="InterPro"/>
</dbReference>
<dbReference type="PANTHER" id="PTHR21597">
    <property type="entry name" value="THO2 PROTEIN"/>
    <property type="match status" value="1"/>
</dbReference>
<feature type="compositionally biased region" description="Basic and acidic residues" evidence="5">
    <location>
        <begin position="1968"/>
        <end position="2000"/>
    </location>
</feature>
<evidence type="ECO:0000259" key="6">
    <source>
        <dbReference type="Pfam" id="PF11262"/>
    </source>
</evidence>
<evidence type="ECO:0000256" key="1">
    <source>
        <dbReference type="ARBA" id="ARBA00004123"/>
    </source>
</evidence>
<evidence type="ECO:0000256" key="3">
    <source>
        <dbReference type="ARBA" id="ARBA00019596"/>
    </source>
</evidence>
<evidence type="ECO:0000256" key="4">
    <source>
        <dbReference type="ARBA" id="ARBA00023242"/>
    </source>
</evidence>
<keyword evidence="10" id="KW-1185">Reference proteome</keyword>
<feature type="compositionally biased region" description="Polar residues" evidence="5">
    <location>
        <begin position="1856"/>
        <end position="1870"/>
    </location>
</feature>
<feature type="region of interest" description="Disordered" evidence="5">
    <location>
        <begin position="1548"/>
        <end position="2527"/>
    </location>
</feature>
<feature type="compositionally biased region" description="Polar residues" evidence="5">
    <location>
        <begin position="2191"/>
        <end position="2203"/>
    </location>
</feature>
<feature type="compositionally biased region" description="Basic and acidic residues" evidence="5">
    <location>
        <begin position="1952"/>
        <end position="1961"/>
    </location>
</feature>
<reference evidence="10" key="2">
    <citation type="journal article" date="2014" name="Genetics">
        <title>Maintaining two mating types: Structure of the mating type locus and its role in heterokaryosis in Podospora anserina.</title>
        <authorList>
            <person name="Grognet P."/>
            <person name="Bidard F."/>
            <person name="Kuchly C."/>
            <person name="Tong L.C.H."/>
            <person name="Coppin E."/>
            <person name="Benkhali J.A."/>
            <person name="Couloux A."/>
            <person name="Wincker P."/>
            <person name="Debuchy R."/>
            <person name="Silar P."/>
        </authorList>
    </citation>
    <scope>GENOME REANNOTATION</scope>
    <source>
        <strain evidence="10">S / ATCC MYA-4624 / DSM 980 / FGSC 10383</strain>
    </source>
</reference>
<evidence type="ECO:0000256" key="2">
    <source>
        <dbReference type="ARBA" id="ARBA00007857"/>
    </source>
</evidence>
<feature type="compositionally biased region" description="Basic and acidic residues" evidence="5">
    <location>
        <begin position="1575"/>
        <end position="1604"/>
    </location>
</feature>
<dbReference type="Pfam" id="PF11262">
    <property type="entry name" value="Tho2"/>
    <property type="match status" value="1"/>
</dbReference>
<feature type="domain" description="THO complex subunit 2 N-terminal" evidence="8">
    <location>
        <begin position="130"/>
        <end position="857"/>
    </location>
</feature>
<feature type="compositionally biased region" description="Basic and acidic residues" evidence="5">
    <location>
        <begin position="59"/>
        <end position="68"/>
    </location>
</feature>
<feature type="region of interest" description="Disordered" evidence="5">
    <location>
        <begin position="1"/>
        <end position="124"/>
    </location>
</feature>
<feature type="compositionally biased region" description="Basic residues" evidence="5">
    <location>
        <begin position="1"/>
        <end position="10"/>
    </location>
</feature>
<feature type="compositionally biased region" description="Basic and acidic residues" evidence="5">
    <location>
        <begin position="1651"/>
        <end position="1666"/>
    </location>
</feature>
<evidence type="ECO:0000259" key="7">
    <source>
        <dbReference type="Pfam" id="PF11732"/>
    </source>
</evidence>
<feature type="compositionally biased region" description="Basic and acidic residues" evidence="5">
    <location>
        <begin position="2021"/>
        <end position="2034"/>
    </location>
</feature>
<name>A0A090CH11_PODAN</name>
<feature type="compositionally biased region" description="Polar residues" evidence="5">
    <location>
        <begin position="2255"/>
        <end position="2268"/>
    </location>
</feature>
<feature type="compositionally biased region" description="Basic and acidic residues" evidence="5">
    <location>
        <begin position="1872"/>
        <end position="1887"/>
    </location>
</feature>
<keyword evidence="4" id="KW-0539">Nucleus</keyword>
<feature type="compositionally biased region" description="Basic and acidic residues" evidence="5">
    <location>
        <begin position="1819"/>
        <end position="1850"/>
    </location>
</feature>
<sequence length="2527" mass="280097">MMGQQRKRKDRVPPDSGSSRPSPHRPQDTSLGQHDRSFDGGNRNNRAGAGGGGGGNRNLRRDNRRDSSQSHIAPPPSSSAPASISPTMARPSSASSQTPLPPLTTTVTPTPAPQSAPPSPILVDEDYTIVTDDCISRWSKGARQQIIEHGVQSREDEDLTEVASIFQELVWSVNTGRLRGADAGGVVREILGPEPSEEEREAGAFDPHTLFLDTVGSYSDTQTDSVRQQFQDFMMASGVSLSLMRVDLDPSVLAPLELVRDTFFRMSIRTSTNLLYRQASYNLLREETEGFSKLVTEIFTTCSNEPASSEVVQDTFNKVMGLIGTFDLNPGRVLDITLDVFAAILVKQFRFFIKFLRFSSWWPRSQLTLPTDTYVGGLPLWAHPDHESPFNSEEEDAMAAAQRLQRDIAFWERARQVKLDAFFELGGRQLTAADEERLANGTAAKNAESEIEQEWIRITRTLPPCGNRDAAQMLGFKLRFYTSDARDPEDTLPANLLYLTALLIKVGFISLTDIWNFIWPRDEEMEETRTEKMKELEEKERANRPGAAKNALMMAGALPDEGPSGQPINSSRRDAASNKADTEMKGADSTEDKPKLPKPQDQKLHLLHCLLIIGALPEALFMIGRHDWVLEADPETVTLLHRILRHSIDVVYNQSRPTAAASTDCPPKAMPDMDQSGVTKGSIRVSTAPPKRPLKWPHVDKNDHDGSNYRFYWDEWADNVPVCQTVDDLFTLFDTLMNVVGVNIGLDADLMAKLSSIGTKSLADDQSPENVSRWLDILKRLLVPALSLGETNTSVADSVWNLLKQYPISIRYNIYAEWYQGSISRLEPIRKAFAKTRLETLSILKRLSLTNIPEMAKSLAKIAYPSPGIVCKVSLSQIESYSNFIEAFVECTKYFTDLGYDVLVWSVLSSLGGQQRSRTQEDSVLLTSRWLQALSKFSGRVFQRYANVDSSPILRYVHNQLLQGNSTDLVILKELVVSMGGVVSDLDFTDAQLHAMTGGELLRRETLINLGDKRAASTRSAERLMRALTSSKLAGQLLINIAQYRQNAIYAEEGGAHIKYLATVVDDTHQILLQYLDLLKSNLDAVTFNNLVPDILQLMRDFGLEANLAFLIRRSSIRWEVKGSANSTELAKVAADGDGDVAMDSADENGASGSDGAENGSPKTPENRVPESLAEALAPLIEEIPSVLPQQDWRYISPSFYVFFWSLHLGNLLFPQESYQVENSRLIKQAEEVMRDRTDMTRHGMNKKTQKRNEILDRQKLLLKEMNEGLTRFSKARVHLGRQVDSWFPAPITKADAASDALLEECILPRLHLSPLDAEYCFRLVKFLHEFSTSNFKLMSLYDRLFNHNRLRAIIFTCTVREAEHVGRFLKLILGDLSKWHGDKNAYEKEALGLKEVSKTRQYLGFATAFDADGKPTEFVEHDAFKDLLFKWHKELNTALRSCLNGMEWMHIRNAITVLKSVIDYFPAINFMADKFLEQLKTITEREAASKNASESAMGHRVDLSVTAQTAYSELQKRKSKWILVQAFRPGAVSGHSSVITRPTLTICTQKGDSTPTPGLRGSAAEFKPAGSRAHQAEVEDGEVTKDGAGKKKSDSRARDEKHILPKPPPPREPLRESNGPGQRVGPANGPSGKPNSSRSNPTGPASSGGRPERHERHERPERPEPPKFSTLPPVGHGLPNKPDLPARPEPAFPRGANDRFGATRHDRREPPARDARDFSRDSRDSRDSRELREARDSRDAHPAHPPLPSHPSHARDARDPRDPHGPREARDFRAPEVPRSERPRDFSSDRRATDAGPRDPARASERDWSTRSELPPRWNEHGAPADRDARGPRDRAPHASGRHDQRGPREPPVGQSPQTSSASNASQDPPTHPDRARAIADADRPDIINPARAALINDSRDAPPRSGHRDQLRDRPGRTESPRRTDHSAANAAQPDNSRDERHGRHRHSDHHNTSREGRPDSLPSHPRQDRTQDHGSSHSRPDRNTDHTQPHGRQDRNIENAPSQPRQDRNIDNAPSQPRSDRNAERDDRTAGSRDASFGGPPRSDPDHGRLNQQDPNYGRLQPIQSVVDMPTGAPPSGPRGRGGRNTNRMGPANGVSMRPDTRPSVPESVRPASPERQVPTGPAAGRQRQQQRGNQFEKTNSPTVPTAPAAGVHPDRMRHINNQQAPSAPSPPPGPPTGPSGIHPDRLNQISGTPSGTASHSRPPINTPDRPSMSAPNTGSRQAPPPLNTDFATPTGPAASNDRMRSGGRQLRNIQNMIDKTSMENNRGPGLRMSRSRPNLAGSDAQILAGSSPVTTPVQERPEPFPRDSGRRDVNVDRAPAAPVPIQVVGDSRSNGDDYGSSRNEHDRSRREHRSDRSNRPSRTSSRERNPDRDRDAKEPRDYNHRRSGVSSSGASAGRDDRDPNAPRRSGRESLPGGGGRDMPPAGPREPTHRGSNRSDGNAGPRSDAVQLGRNDGHGGGGQDYGSGRTGPPRGGMPQPRDSRGPPRQPSDQHGDGRNGENDRKRRSEGLDSGNHQDKRPRRS</sequence>
<dbReference type="GO" id="GO:0003729">
    <property type="term" value="F:mRNA binding"/>
    <property type="evidence" value="ECO:0007669"/>
    <property type="project" value="TreeGrafter"/>
</dbReference>
<dbReference type="eggNOG" id="KOG1874">
    <property type="taxonomic scope" value="Eukaryota"/>
</dbReference>